<keyword evidence="3" id="KW-1185">Reference proteome</keyword>
<evidence type="ECO:0000256" key="1">
    <source>
        <dbReference type="HAMAP-Rule" id="MF_02057"/>
    </source>
</evidence>
<gene>
    <name evidence="1" type="primary">cmoM</name>
    <name evidence="2" type="ORF">OCL06_06440</name>
</gene>
<keyword evidence="1" id="KW-0819">tRNA processing</keyword>
<proteinExistence type="inferred from homology"/>
<comment type="function">
    <text evidence="1">Catalyzes the methylation of 5-carboxymethoxyuridine (cmo5U) to form 5-methoxycarbonylmethoxyuridine (mcmo5U) at position 34 in tRNAs.</text>
</comment>
<dbReference type="CDD" id="cd02440">
    <property type="entry name" value="AdoMet_MTases"/>
    <property type="match status" value="1"/>
</dbReference>
<reference evidence="3" key="1">
    <citation type="submission" date="2023-07" db="EMBL/GenBank/DDBJ databases">
        <title>Study on multiphase classification of strain Alteromonas salexigens isolated from the Yellow Sea.</title>
        <authorList>
            <person name="Sun L."/>
        </authorList>
    </citation>
    <scope>NUCLEOTIDE SEQUENCE [LARGE SCALE GENOMIC DNA]</scope>
    <source>
        <strain evidence="3">ASW11-19</strain>
    </source>
</reference>
<keyword evidence="1" id="KW-0808">Transferase</keyword>
<dbReference type="HAMAP" id="MF_02057">
    <property type="entry name" value="tRNA_methyltr_CmoM"/>
    <property type="match status" value="1"/>
</dbReference>
<dbReference type="EMBL" id="JAOTJC010000006">
    <property type="protein sequence ID" value="MCU7554230.1"/>
    <property type="molecule type" value="Genomic_DNA"/>
</dbReference>
<feature type="binding site" evidence="1">
    <location>
        <position position="112"/>
    </location>
    <ligand>
        <name>S-adenosyl-L-methionine</name>
        <dbReference type="ChEBI" id="CHEBI:59789"/>
    </ligand>
</feature>
<dbReference type="Gene3D" id="3.40.50.150">
    <property type="entry name" value="Vaccinia Virus protein VP39"/>
    <property type="match status" value="1"/>
</dbReference>
<dbReference type="GO" id="GO:0008168">
    <property type="term" value="F:methyltransferase activity"/>
    <property type="evidence" value="ECO:0007669"/>
    <property type="project" value="UniProtKB-KW"/>
</dbReference>
<dbReference type="SUPFAM" id="SSF53335">
    <property type="entry name" value="S-adenosyl-L-methionine-dependent methyltransferases"/>
    <property type="match status" value="1"/>
</dbReference>
<dbReference type="InterPro" id="IPR033664">
    <property type="entry name" value="Cmo5U_methylTrfase"/>
</dbReference>
<sequence>MSADHHFDGLAGKFSRNIYGTTKGRLRHELLCHAMAPWLPASPTPILELGCGTGEMGLYLANAGYPVTLTDASVDVLENAQALLTGKDNATFRHQPMLDIDDIHAFRFIVCHAVLEWLATPLDALSHLYSKMQPGAQLSLSFFNRDAAVFNNAVYGNFDYIARGMKVKKQVRLNPKQPLAPAEIIAHCEKLGFRVQAKTGIRCFHDYLRDRSMQENRYDEVLALEKQYGGQAPYCWLGRYFHLILQKDG</sequence>
<feature type="binding site" evidence="1">
    <location>
        <position position="71"/>
    </location>
    <ligand>
        <name>S-adenosyl-L-methionine</name>
        <dbReference type="ChEBI" id="CHEBI:59789"/>
    </ligand>
</feature>
<comment type="similarity">
    <text evidence="1">Belongs to the class I-like SAM-binding methyltransferase superfamily. CmoM family.</text>
</comment>
<accession>A0ABT2VLP4</accession>
<keyword evidence="1 2" id="KW-0489">Methyltransferase</keyword>
<comment type="caution">
    <text evidence="1">Lacks conserved residue(s) required for the propagation of feature annotation.</text>
</comment>
<protein>
    <recommendedName>
        <fullName evidence="1">tRNA 5-carboxymethoxyuridine methyltransferase</fullName>
        <ecNumber evidence="1">2.1.1.-</ecNumber>
    </recommendedName>
    <alternativeName>
        <fullName evidence="1">cmo5U methyltransferase</fullName>
    </alternativeName>
</protein>
<evidence type="ECO:0000313" key="2">
    <source>
        <dbReference type="EMBL" id="MCU7554230.1"/>
    </source>
</evidence>
<name>A0ABT2VLP4_9ALTE</name>
<evidence type="ECO:0000313" key="3">
    <source>
        <dbReference type="Proteomes" id="UP001209257"/>
    </source>
</evidence>
<dbReference type="RefSeq" id="WP_262992912.1">
    <property type="nucleotide sequence ID" value="NZ_JAOTJC010000006.1"/>
</dbReference>
<dbReference type="EC" id="2.1.1.-" evidence="1"/>
<dbReference type="Pfam" id="PF13489">
    <property type="entry name" value="Methyltransf_23"/>
    <property type="match status" value="1"/>
</dbReference>
<dbReference type="PANTHER" id="PTHR43861">
    <property type="entry name" value="TRANS-ACONITATE 2-METHYLTRANSFERASE-RELATED"/>
    <property type="match status" value="1"/>
</dbReference>
<keyword evidence="1" id="KW-0949">S-adenosyl-L-methionine</keyword>
<comment type="caution">
    <text evidence="2">The sequence shown here is derived from an EMBL/GenBank/DDBJ whole genome shotgun (WGS) entry which is preliminary data.</text>
</comment>
<dbReference type="Proteomes" id="UP001209257">
    <property type="component" value="Unassembled WGS sequence"/>
</dbReference>
<dbReference type="InterPro" id="IPR029063">
    <property type="entry name" value="SAM-dependent_MTases_sf"/>
</dbReference>
<feature type="binding site" evidence="1">
    <location>
        <position position="27"/>
    </location>
    <ligand>
        <name>S-adenosyl-L-methionine</name>
        <dbReference type="ChEBI" id="CHEBI:59789"/>
    </ligand>
</feature>
<dbReference type="GO" id="GO:0032259">
    <property type="term" value="P:methylation"/>
    <property type="evidence" value="ECO:0007669"/>
    <property type="project" value="UniProtKB-KW"/>
</dbReference>
<organism evidence="2 3">
    <name type="scientific">Alteromonas salexigens</name>
    <dbReference type="NCBI Taxonomy" id="2982530"/>
    <lineage>
        <taxon>Bacteria</taxon>
        <taxon>Pseudomonadati</taxon>
        <taxon>Pseudomonadota</taxon>
        <taxon>Gammaproteobacteria</taxon>
        <taxon>Alteromonadales</taxon>
        <taxon>Alteromonadaceae</taxon>
        <taxon>Alteromonas/Salinimonas group</taxon>
        <taxon>Alteromonas</taxon>
    </lineage>
</organism>
<comment type="catalytic activity">
    <reaction evidence="1">
        <text>5-carboxymethoxyuridine(34) in tRNA + S-adenosyl-L-methionine = 5-methoxycarbonylmethoxyuridine(34) in tRNA + S-adenosyl-L-homocysteine</text>
        <dbReference type="Rhea" id="RHEA:54080"/>
        <dbReference type="Rhea" id="RHEA-COMP:13383"/>
        <dbReference type="Rhea" id="RHEA-COMP:13781"/>
        <dbReference type="ChEBI" id="CHEBI:57856"/>
        <dbReference type="ChEBI" id="CHEBI:59789"/>
        <dbReference type="ChEBI" id="CHEBI:136879"/>
        <dbReference type="ChEBI" id="CHEBI:138053"/>
    </reaction>
</comment>